<dbReference type="Gene3D" id="3.40.50.300">
    <property type="entry name" value="P-loop containing nucleotide triphosphate hydrolases"/>
    <property type="match status" value="1"/>
</dbReference>
<keyword evidence="11" id="KW-0067">ATP-binding</keyword>
<evidence type="ECO:0000256" key="14">
    <source>
        <dbReference type="ARBA" id="ARBA00023137"/>
    </source>
</evidence>
<evidence type="ECO:0000256" key="11">
    <source>
        <dbReference type="ARBA" id="ARBA00022840"/>
    </source>
</evidence>
<dbReference type="EC" id="2.7.10.2" evidence="4"/>
<evidence type="ECO:0000256" key="16">
    <source>
        <dbReference type="SAM" id="Phobius"/>
    </source>
</evidence>
<organism evidence="20 21">
    <name type="scientific">Flavobacterium restrictum</name>
    <dbReference type="NCBI Taxonomy" id="2594428"/>
    <lineage>
        <taxon>Bacteria</taxon>
        <taxon>Pseudomonadati</taxon>
        <taxon>Bacteroidota</taxon>
        <taxon>Flavobacteriia</taxon>
        <taxon>Flavobacteriales</taxon>
        <taxon>Flavobacteriaceae</taxon>
        <taxon>Flavobacterium</taxon>
    </lineage>
</organism>
<evidence type="ECO:0000256" key="2">
    <source>
        <dbReference type="ARBA" id="ARBA00007316"/>
    </source>
</evidence>
<sequence>MKEHFIAGESQEEEDFNLRAIIDKYSIHWKWFVLCVLVSMIVAFMYLRYTAPQYRATTTILVKDDKKGGMLSELSSFADLGLGGGLKSNVDNEVEILKSRTLVESTVKKLNFNISLIVKGNVRDVEIYNDGPITVYFVNTIADFDKVKVSFDFIPVTANTFKLDRHLSVDNSKFVLGVKKEFQYGEIIKTIYGDLQIAKKDYDKKKYPFDGSPISVKIYPIDVVVDSYLGRLGVTSISKTSSVVELTITDPVIDKAQDFLDNLIQIYNRDAVEDKNFISEKTSEFISNRLKLITQELDGVEQDVESFKQTNKLTDIESEAQLFIKGSNEYSKQVIETEIQMNVVTSMLDFMKKSTNSDLLPTSIIAGQTDATGMINSYNELVLDRNRILKSATTANPSVVKLDQQITSLKANVVASLNRIQATLSIQKRDLNSNEGVFNAKISKIPVQERQFRVIARQQKVKEELYLYLLQKREETAISLSATEPNARVIDAARASTIPVAPKKNIVYLAAFLLGLLVPFGFIYVDDLLDTKIKSRLDLEGRTNIPFIGDVPTSETPTEIIKSENRTSTAEALRIIRTNLEFMINQVDESLAKTFFVTSTFPHEGKTFASVNLAATFALSGKKVLLVGMDIRNPKIDEYVHTPHIVGVTNYLHSSDYVLDDLIVKQEGYEAFYCLPAGVIPPNPAELLMSNRVELFFKELKSKFDYIIVDTAPVSLVTDTLLIAKYADCFVYVVRANFLEKRMLAVANVLFKDKKLPNMCMLLNDSSATKGYGYGYGYGRASSYGYGYGYGVKTKKLPWYKKIFSA</sequence>
<dbReference type="InterPro" id="IPR027417">
    <property type="entry name" value="P-loop_NTPase"/>
</dbReference>
<comment type="caution">
    <text evidence="20">The sequence shown here is derived from an EMBL/GenBank/DDBJ whole genome shotgun (WGS) entry which is preliminary data.</text>
</comment>
<reference evidence="20 21" key="1">
    <citation type="submission" date="2019-07" db="EMBL/GenBank/DDBJ databases">
        <title>Novel species of Flavobacterium.</title>
        <authorList>
            <person name="Liu Q."/>
            <person name="Xin Y.-H."/>
        </authorList>
    </citation>
    <scope>NUCLEOTIDE SEQUENCE [LARGE SCALE GENOMIC DNA]</scope>
    <source>
        <strain evidence="20 21">LB1R34</strain>
    </source>
</reference>
<keyword evidence="8 16" id="KW-0812">Transmembrane</keyword>
<dbReference type="RefSeq" id="WP_144256190.1">
    <property type="nucleotide sequence ID" value="NZ_VJZT01000006.1"/>
</dbReference>
<dbReference type="NCBIfam" id="TIGR01007">
    <property type="entry name" value="eps_fam"/>
    <property type="match status" value="1"/>
</dbReference>
<keyword evidence="13 16" id="KW-0472">Membrane</keyword>
<keyword evidence="5" id="KW-1003">Cell membrane</keyword>
<keyword evidence="12 16" id="KW-1133">Transmembrane helix</keyword>
<dbReference type="InterPro" id="IPR005702">
    <property type="entry name" value="Wzc-like_C"/>
</dbReference>
<keyword evidence="10 20" id="KW-0418">Kinase</keyword>
<evidence type="ECO:0000313" key="20">
    <source>
        <dbReference type="EMBL" id="TRX40123.1"/>
    </source>
</evidence>
<feature type="domain" description="AAA" evidence="18">
    <location>
        <begin position="605"/>
        <end position="724"/>
    </location>
</feature>
<dbReference type="InterPro" id="IPR025669">
    <property type="entry name" value="AAA_dom"/>
</dbReference>
<dbReference type="PANTHER" id="PTHR32309">
    <property type="entry name" value="TYROSINE-PROTEIN KINASE"/>
    <property type="match status" value="1"/>
</dbReference>
<dbReference type="CDD" id="cd05387">
    <property type="entry name" value="BY-kinase"/>
    <property type="match status" value="1"/>
</dbReference>
<dbReference type="Pfam" id="PF02706">
    <property type="entry name" value="Wzz"/>
    <property type="match status" value="1"/>
</dbReference>
<evidence type="ECO:0000256" key="6">
    <source>
        <dbReference type="ARBA" id="ARBA00022519"/>
    </source>
</evidence>
<keyword evidence="9" id="KW-0547">Nucleotide-binding</keyword>
<evidence type="ECO:0000256" key="13">
    <source>
        <dbReference type="ARBA" id="ARBA00023136"/>
    </source>
</evidence>
<comment type="subcellular location">
    <subcellularLocation>
        <location evidence="1">Cell inner membrane</location>
        <topology evidence="1">Multi-pass membrane protein</topology>
    </subcellularLocation>
</comment>
<evidence type="ECO:0000259" key="19">
    <source>
        <dbReference type="Pfam" id="PF13807"/>
    </source>
</evidence>
<evidence type="ECO:0000313" key="21">
    <source>
        <dbReference type="Proteomes" id="UP000316371"/>
    </source>
</evidence>
<evidence type="ECO:0000256" key="7">
    <source>
        <dbReference type="ARBA" id="ARBA00022679"/>
    </source>
</evidence>
<dbReference type="InterPro" id="IPR003856">
    <property type="entry name" value="LPS_length_determ_N"/>
</dbReference>
<gene>
    <name evidence="20" type="ORF">FNW21_07910</name>
</gene>
<dbReference type="InterPro" id="IPR050445">
    <property type="entry name" value="Bact_polysacc_biosynth/exp"/>
</dbReference>
<feature type="domain" description="Tyrosine-protein kinase G-rich" evidence="19">
    <location>
        <begin position="456"/>
        <end position="524"/>
    </location>
</feature>
<name>A0A553E5I3_9FLAO</name>
<keyword evidence="14" id="KW-0829">Tyrosine-protein kinase</keyword>
<feature type="domain" description="Polysaccharide chain length determinant N-terminal" evidence="17">
    <location>
        <begin position="15"/>
        <end position="110"/>
    </location>
</feature>
<evidence type="ECO:0000256" key="12">
    <source>
        <dbReference type="ARBA" id="ARBA00022989"/>
    </source>
</evidence>
<dbReference type="GO" id="GO:0005886">
    <property type="term" value="C:plasma membrane"/>
    <property type="evidence" value="ECO:0007669"/>
    <property type="project" value="UniProtKB-SubCell"/>
</dbReference>
<dbReference type="GO" id="GO:0005524">
    <property type="term" value="F:ATP binding"/>
    <property type="evidence" value="ECO:0007669"/>
    <property type="project" value="UniProtKB-KW"/>
</dbReference>
<dbReference type="GO" id="GO:0004715">
    <property type="term" value="F:non-membrane spanning protein tyrosine kinase activity"/>
    <property type="evidence" value="ECO:0007669"/>
    <property type="project" value="UniProtKB-EC"/>
</dbReference>
<dbReference type="EMBL" id="VJZT01000006">
    <property type="protein sequence ID" value="TRX40123.1"/>
    <property type="molecule type" value="Genomic_DNA"/>
</dbReference>
<comment type="similarity">
    <text evidence="3">Belongs to the etk/wzc family.</text>
</comment>
<feature type="transmembrane region" description="Helical" evidence="16">
    <location>
        <begin position="506"/>
        <end position="525"/>
    </location>
</feature>
<dbReference type="Pfam" id="PF13614">
    <property type="entry name" value="AAA_31"/>
    <property type="match status" value="1"/>
</dbReference>
<dbReference type="Pfam" id="PF13807">
    <property type="entry name" value="GNVR"/>
    <property type="match status" value="1"/>
</dbReference>
<comment type="catalytic activity">
    <reaction evidence="15">
        <text>L-tyrosyl-[protein] + ATP = O-phospho-L-tyrosyl-[protein] + ADP + H(+)</text>
        <dbReference type="Rhea" id="RHEA:10596"/>
        <dbReference type="Rhea" id="RHEA-COMP:10136"/>
        <dbReference type="Rhea" id="RHEA-COMP:20101"/>
        <dbReference type="ChEBI" id="CHEBI:15378"/>
        <dbReference type="ChEBI" id="CHEBI:30616"/>
        <dbReference type="ChEBI" id="CHEBI:46858"/>
        <dbReference type="ChEBI" id="CHEBI:61978"/>
        <dbReference type="ChEBI" id="CHEBI:456216"/>
        <dbReference type="EC" id="2.7.10.2"/>
    </reaction>
</comment>
<proteinExistence type="inferred from homology"/>
<dbReference type="SUPFAM" id="SSF52540">
    <property type="entry name" value="P-loop containing nucleoside triphosphate hydrolases"/>
    <property type="match status" value="1"/>
</dbReference>
<evidence type="ECO:0000256" key="8">
    <source>
        <dbReference type="ARBA" id="ARBA00022692"/>
    </source>
</evidence>
<evidence type="ECO:0000256" key="9">
    <source>
        <dbReference type="ARBA" id="ARBA00022741"/>
    </source>
</evidence>
<evidence type="ECO:0000256" key="10">
    <source>
        <dbReference type="ARBA" id="ARBA00022777"/>
    </source>
</evidence>
<evidence type="ECO:0000256" key="4">
    <source>
        <dbReference type="ARBA" id="ARBA00011903"/>
    </source>
</evidence>
<keyword evidence="6" id="KW-0997">Cell inner membrane</keyword>
<feature type="transmembrane region" description="Helical" evidence="16">
    <location>
        <begin position="29"/>
        <end position="49"/>
    </location>
</feature>
<accession>A0A553E5I3</accession>
<dbReference type="PANTHER" id="PTHR32309:SF13">
    <property type="entry name" value="FERRIC ENTEROBACTIN TRANSPORT PROTEIN FEPE"/>
    <property type="match status" value="1"/>
</dbReference>
<keyword evidence="7 20" id="KW-0808">Transferase</keyword>
<evidence type="ECO:0000256" key="3">
    <source>
        <dbReference type="ARBA" id="ARBA00008883"/>
    </source>
</evidence>
<comment type="similarity">
    <text evidence="2">Belongs to the CpsD/CapB family.</text>
</comment>
<dbReference type="OrthoDB" id="9794577at2"/>
<evidence type="ECO:0000259" key="17">
    <source>
        <dbReference type="Pfam" id="PF02706"/>
    </source>
</evidence>
<evidence type="ECO:0000256" key="1">
    <source>
        <dbReference type="ARBA" id="ARBA00004429"/>
    </source>
</evidence>
<protein>
    <recommendedName>
        <fullName evidence="4">non-specific protein-tyrosine kinase</fullName>
        <ecNumber evidence="4">2.7.10.2</ecNumber>
    </recommendedName>
</protein>
<evidence type="ECO:0000256" key="5">
    <source>
        <dbReference type="ARBA" id="ARBA00022475"/>
    </source>
</evidence>
<evidence type="ECO:0000259" key="18">
    <source>
        <dbReference type="Pfam" id="PF13614"/>
    </source>
</evidence>
<evidence type="ECO:0000256" key="15">
    <source>
        <dbReference type="ARBA" id="ARBA00051245"/>
    </source>
</evidence>
<dbReference type="InterPro" id="IPR032807">
    <property type="entry name" value="GNVR"/>
</dbReference>
<dbReference type="AlphaFoldDB" id="A0A553E5I3"/>
<dbReference type="Proteomes" id="UP000316371">
    <property type="component" value="Unassembled WGS sequence"/>
</dbReference>
<keyword evidence="21" id="KW-1185">Reference proteome</keyword>